<evidence type="ECO:0000259" key="2">
    <source>
        <dbReference type="Pfam" id="PF00884"/>
    </source>
</evidence>
<evidence type="ECO:0000313" key="3">
    <source>
        <dbReference type="EMBL" id="RJP73749.1"/>
    </source>
</evidence>
<dbReference type="CDD" id="cd16148">
    <property type="entry name" value="sulfatase_like"/>
    <property type="match status" value="1"/>
</dbReference>
<dbReference type="InterPro" id="IPR000917">
    <property type="entry name" value="Sulfatase_N"/>
</dbReference>
<dbReference type="SUPFAM" id="SSF53649">
    <property type="entry name" value="Alkaline phosphatase-like"/>
    <property type="match status" value="1"/>
</dbReference>
<protein>
    <recommendedName>
        <fullName evidence="2">Sulfatase N-terminal domain-containing protein</fullName>
    </recommendedName>
</protein>
<accession>A0A419F5M0</accession>
<reference evidence="3 4" key="1">
    <citation type="journal article" date="2017" name="ISME J.">
        <title>Energy and carbon metabolisms in a deep terrestrial subsurface fluid microbial community.</title>
        <authorList>
            <person name="Momper L."/>
            <person name="Jungbluth S.P."/>
            <person name="Lee M.D."/>
            <person name="Amend J.P."/>
        </authorList>
    </citation>
    <scope>NUCLEOTIDE SEQUENCE [LARGE SCALE GENOMIC DNA]</scope>
    <source>
        <strain evidence="3">SURF_17</strain>
    </source>
</reference>
<proteinExistence type="inferred from homology"/>
<dbReference type="PANTHER" id="PTHR42693">
    <property type="entry name" value="ARYLSULFATASE FAMILY MEMBER"/>
    <property type="match status" value="1"/>
</dbReference>
<dbReference type="AlphaFoldDB" id="A0A419F5M0"/>
<dbReference type="EMBL" id="QZKI01000024">
    <property type="protein sequence ID" value="RJP73749.1"/>
    <property type="molecule type" value="Genomic_DNA"/>
</dbReference>
<comment type="similarity">
    <text evidence="1">Belongs to the sulfatase family.</text>
</comment>
<evidence type="ECO:0000256" key="1">
    <source>
        <dbReference type="ARBA" id="ARBA00008779"/>
    </source>
</evidence>
<organism evidence="3 4">
    <name type="scientific">Candidatus Abyssobacteria bacterium SURF_17</name>
    <dbReference type="NCBI Taxonomy" id="2093361"/>
    <lineage>
        <taxon>Bacteria</taxon>
        <taxon>Pseudomonadati</taxon>
        <taxon>Candidatus Hydrogenedentota</taxon>
        <taxon>Candidatus Abyssobacteria</taxon>
    </lineage>
</organism>
<dbReference type="PANTHER" id="PTHR42693:SF33">
    <property type="entry name" value="ARYLSULFATASE"/>
    <property type="match status" value="1"/>
</dbReference>
<dbReference type="Pfam" id="PF00884">
    <property type="entry name" value="Sulfatase"/>
    <property type="match status" value="1"/>
</dbReference>
<dbReference type="GO" id="GO:0004065">
    <property type="term" value="F:arylsulfatase activity"/>
    <property type="evidence" value="ECO:0007669"/>
    <property type="project" value="TreeGrafter"/>
</dbReference>
<evidence type="ECO:0000313" key="4">
    <source>
        <dbReference type="Proteomes" id="UP000285961"/>
    </source>
</evidence>
<gene>
    <name evidence="3" type="ORF">C4532_04070</name>
</gene>
<dbReference type="Proteomes" id="UP000285961">
    <property type="component" value="Unassembled WGS sequence"/>
</dbReference>
<sequence>MRSKKTILIGSALLVSLMLVAAVFLVFRGTRERPSAERTSYPDIILVSIDTLRADHLGCYGYARDTSPSIDAFAEDAVLFEDANAPAPYTAPSHMSIFTGLSPIIHHVYNYRADGSYQRLNERIVTLAEVLQKGGFATVGFVGGAQVSGHLGFDKGFDIYSSKSIIWENVYDNPKELTHVREAIRLSKRESQPLFLFLHHYLCHDPYVSAPKELRLQFMEERVEGLPLGPESTNPDDSAARQRVIWEEMDFTDPGNQVLFRKSREDFWRGVNMSIPTHRRHVMALYDGCISYSDYVFGEILKILKEEDIYNDAIIILLSDHGEEFYEHQTYRHGRLFVETIHVPLIIKFPKEEYRGARIRAAVRALDLKPTLLDILGIETGHFIQGMSFMPLLNGTGSYAPDITSYNEPRIVRVRKDNYVYTNQSCPAGHEWLFDLSTDPRESRNLIGARPDIAAAMRAMGVSLMADEERTAERYAQQGGTGIERDKEVLEQLKALGYLGD</sequence>
<name>A0A419F5M0_9BACT</name>
<dbReference type="Gene3D" id="3.40.720.10">
    <property type="entry name" value="Alkaline Phosphatase, subunit A"/>
    <property type="match status" value="1"/>
</dbReference>
<dbReference type="InterPro" id="IPR050738">
    <property type="entry name" value="Sulfatase"/>
</dbReference>
<dbReference type="InterPro" id="IPR017850">
    <property type="entry name" value="Alkaline_phosphatase_core_sf"/>
</dbReference>
<feature type="domain" description="Sulfatase N-terminal" evidence="2">
    <location>
        <begin position="42"/>
        <end position="378"/>
    </location>
</feature>
<comment type="caution">
    <text evidence="3">The sequence shown here is derived from an EMBL/GenBank/DDBJ whole genome shotgun (WGS) entry which is preliminary data.</text>
</comment>